<dbReference type="AlphaFoldDB" id="A0A076EI77"/>
<dbReference type="SUPFAM" id="SSF53474">
    <property type="entry name" value="alpha/beta-Hydrolases"/>
    <property type="match status" value="1"/>
</dbReference>
<accession>A0A076EI77</accession>
<dbReference type="PANTHER" id="PTHR43798">
    <property type="entry name" value="MONOACYLGLYCEROL LIPASE"/>
    <property type="match status" value="1"/>
</dbReference>
<dbReference type="InterPro" id="IPR029058">
    <property type="entry name" value="AB_hydrolase_fold"/>
</dbReference>
<evidence type="ECO:0000259" key="1">
    <source>
        <dbReference type="Pfam" id="PF00561"/>
    </source>
</evidence>
<reference evidence="2 3" key="1">
    <citation type="submission" date="2014-07" db="EMBL/GenBank/DDBJ databases">
        <title>Genome Sequence of Rhodococcus opacus Strain R7, a Biodegrader of Mono- and Polycyclic Aromatic Hydrocarbons.</title>
        <authorList>
            <person name="Di Gennaro P."/>
            <person name="Zampolli J."/>
            <person name="Presti I."/>
            <person name="Cappelletti M."/>
            <person name="D'Ursi P."/>
            <person name="Orro A."/>
            <person name="Mezzelani A."/>
            <person name="Milanesi L."/>
        </authorList>
    </citation>
    <scope>NUCLEOTIDE SEQUENCE [LARGE SCALE GENOMIC DNA]</scope>
    <source>
        <strain evidence="2 3">R7</strain>
    </source>
</reference>
<dbReference type="Proteomes" id="UP000028488">
    <property type="component" value="Chromosome"/>
</dbReference>
<organism evidence="2 3">
    <name type="scientific">Rhodococcus opacus</name>
    <name type="common">Nocardia opaca</name>
    <dbReference type="NCBI Taxonomy" id="37919"/>
    <lineage>
        <taxon>Bacteria</taxon>
        <taxon>Bacillati</taxon>
        <taxon>Actinomycetota</taxon>
        <taxon>Actinomycetes</taxon>
        <taxon>Mycobacteriales</taxon>
        <taxon>Nocardiaceae</taxon>
        <taxon>Rhodococcus</taxon>
    </lineage>
</organism>
<dbReference type="Pfam" id="PF00561">
    <property type="entry name" value="Abhydrolase_1"/>
    <property type="match status" value="1"/>
</dbReference>
<dbReference type="InterPro" id="IPR000073">
    <property type="entry name" value="AB_hydrolase_1"/>
</dbReference>
<dbReference type="InterPro" id="IPR000639">
    <property type="entry name" value="Epox_hydrolase-like"/>
</dbReference>
<dbReference type="RefSeq" id="WP_128638282.1">
    <property type="nucleotide sequence ID" value="NZ_CP008947.1"/>
</dbReference>
<keyword evidence="2" id="KW-0378">Hydrolase</keyword>
<proteinExistence type="predicted"/>
<dbReference type="InterPro" id="IPR050266">
    <property type="entry name" value="AB_hydrolase_sf"/>
</dbReference>
<dbReference type="PRINTS" id="PR00412">
    <property type="entry name" value="EPOXHYDRLASE"/>
</dbReference>
<evidence type="ECO:0000313" key="3">
    <source>
        <dbReference type="Proteomes" id="UP000028488"/>
    </source>
</evidence>
<name>A0A076EI77_RHOOP</name>
<feature type="domain" description="AB hydrolase-1" evidence="1">
    <location>
        <begin position="24"/>
        <end position="254"/>
    </location>
</feature>
<dbReference type="PANTHER" id="PTHR43798:SF33">
    <property type="entry name" value="HYDROLASE, PUTATIVE (AFU_ORTHOLOGUE AFUA_2G14860)-RELATED"/>
    <property type="match status" value="1"/>
</dbReference>
<sequence length="286" mass="30758">MSSTLVEVEPGVRVKVLELGVGEPVLLIHGWSLSSAVWDRQIRVLAEAGHRVLAMDLRGHGGSDAPLSRYDIDRLADDGAAVLDAFGARGATVVGWSLGGMTALRMAHRFPESVDRLVLVASNGVAGARQPDYPFGVPADVVEGGMHAAEHAGRLDYRRRAVGDPFGTPPDGQTLDWLQRISLQTPSWAANACMTTLLRTAQAFALDGLDIPVTQIIGTADPALSVRGARWVQERIGSTLVELDCGHYPMLERPDLFDEALLRAVRKPKEPVVRPVEAPSSHSVQT</sequence>
<dbReference type="eggNOG" id="COG2267">
    <property type="taxonomic scope" value="Bacteria"/>
</dbReference>
<dbReference type="EMBL" id="CP008947">
    <property type="protein sequence ID" value="AII03239.1"/>
    <property type="molecule type" value="Genomic_DNA"/>
</dbReference>
<dbReference type="Gene3D" id="3.40.50.1820">
    <property type="entry name" value="alpha/beta hydrolase"/>
    <property type="match status" value="1"/>
</dbReference>
<dbReference type="PRINTS" id="PR00111">
    <property type="entry name" value="ABHYDROLASE"/>
</dbReference>
<dbReference type="GO" id="GO:0016787">
    <property type="term" value="F:hydrolase activity"/>
    <property type="evidence" value="ECO:0007669"/>
    <property type="project" value="UniProtKB-KW"/>
</dbReference>
<evidence type="ECO:0000313" key="2">
    <source>
        <dbReference type="EMBL" id="AII03239.1"/>
    </source>
</evidence>
<gene>
    <name evidence="2" type="ORF">EP51_00625</name>
</gene>
<protein>
    <submittedName>
        <fullName evidence="2">Hydrolase</fullName>
    </submittedName>
</protein>
<dbReference type="GO" id="GO:0016020">
    <property type="term" value="C:membrane"/>
    <property type="evidence" value="ECO:0007669"/>
    <property type="project" value="TreeGrafter"/>
</dbReference>